<organism evidence="2 3">
    <name type="scientific">Thalictrum thalictroides</name>
    <name type="common">Rue-anemone</name>
    <name type="synonym">Anemone thalictroides</name>
    <dbReference type="NCBI Taxonomy" id="46969"/>
    <lineage>
        <taxon>Eukaryota</taxon>
        <taxon>Viridiplantae</taxon>
        <taxon>Streptophyta</taxon>
        <taxon>Embryophyta</taxon>
        <taxon>Tracheophyta</taxon>
        <taxon>Spermatophyta</taxon>
        <taxon>Magnoliopsida</taxon>
        <taxon>Ranunculales</taxon>
        <taxon>Ranunculaceae</taxon>
        <taxon>Thalictroideae</taxon>
        <taxon>Thalictrum</taxon>
    </lineage>
</organism>
<protein>
    <recommendedName>
        <fullName evidence="1">FBD domain-containing protein</fullName>
    </recommendedName>
</protein>
<sequence length="171" mass="19002">MDASVSMTNNKKQKLFEEQKIIPSEDRISSLPDEILHYILSFLGCTPGKPQCCNVTARQLVDLLCHLPTVSSFCFDNGYKGSFLKDDEDDHTLEAIPQSVLPHLKSVELGFFHGSKNELHLAQVLLNSAKALEKMGIIFSTFSAGPREQLESIKQSLMLPRDSKCGGIEFS</sequence>
<dbReference type="Pfam" id="PF08387">
    <property type="entry name" value="FBD"/>
    <property type="match status" value="1"/>
</dbReference>
<keyword evidence="3" id="KW-1185">Reference proteome</keyword>
<dbReference type="SUPFAM" id="SSF81383">
    <property type="entry name" value="F-box domain"/>
    <property type="match status" value="1"/>
</dbReference>
<reference evidence="2 3" key="1">
    <citation type="submission" date="2020-06" db="EMBL/GenBank/DDBJ databases">
        <title>Transcriptomic and genomic resources for Thalictrum thalictroides and T. hernandezii: Facilitating candidate gene discovery in an emerging model plant lineage.</title>
        <authorList>
            <person name="Arias T."/>
            <person name="Riano-Pachon D.M."/>
            <person name="Di Stilio V.S."/>
        </authorList>
    </citation>
    <scope>NUCLEOTIDE SEQUENCE [LARGE SCALE GENOMIC DNA]</scope>
    <source>
        <strain evidence="3">cv. WT478/WT964</strain>
        <tissue evidence="2">Leaves</tissue>
    </source>
</reference>
<dbReference type="InterPro" id="IPR036047">
    <property type="entry name" value="F-box-like_dom_sf"/>
</dbReference>
<name>A0A7J6VSE2_THATH</name>
<dbReference type="EMBL" id="JABWDY010028430">
    <property type="protein sequence ID" value="KAF5187100.1"/>
    <property type="molecule type" value="Genomic_DNA"/>
</dbReference>
<dbReference type="Proteomes" id="UP000554482">
    <property type="component" value="Unassembled WGS sequence"/>
</dbReference>
<dbReference type="InterPro" id="IPR006566">
    <property type="entry name" value="FBD"/>
</dbReference>
<evidence type="ECO:0000313" key="3">
    <source>
        <dbReference type="Proteomes" id="UP000554482"/>
    </source>
</evidence>
<gene>
    <name evidence="2" type="ORF">FRX31_023313</name>
</gene>
<evidence type="ECO:0000313" key="2">
    <source>
        <dbReference type="EMBL" id="KAF5187100.1"/>
    </source>
</evidence>
<proteinExistence type="predicted"/>
<feature type="domain" description="FBD" evidence="1">
    <location>
        <begin position="96"/>
        <end position="137"/>
    </location>
</feature>
<evidence type="ECO:0000259" key="1">
    <source>
        <dbReference type="Pfam" id="PF08387"/>
    </source>
</evidence>
<dbReference type="AlphaFoldDB" id="A0A7J6VSE2"/>
<dbReference type="OrthoDB" id="594804at2759"/>
<accession>A0A7J6VSE2</accession>
<comment type="caution">
    <text evidence="2">The sequence shown here is derived from an EMBL/GenBank/DDBJ whole genome shotgun (WGS) entry which is preliminary data.</text>
</comment>